<evidence type="ECO:0000313" key="2">
    <source>
        <dbReference type="Proteomes" id="UP001164746"/>
    </source>
</evidence>
<dbReference type="Proteomes" id="UP001164746">
    <property type="component" value="Chromosome 13"/>
</dbReference>
<sequence length="64" mass="7626">MEKHQRKGIQDKKHQRMCFQRKANLLIICKANRQAIFTLSSLGCHREPREPYNIVDLVLLMMMN</sequence>
<accession>A0ABY7FRS7</accession>
<keyword evidence="2" id="KW-1185">Reference proteome</keyword>
<reference evidence="1" key="1">
    <citation type="submission" date="2022-11" db="EMBL/GenBank/DDBJ databases">
        <title>Centuries of genome instability and evolution in soft-shell clam transmissible cancer (bioRxiv).</title>
        <authorList>
            <person name="Hart S.F.M."/>
            <person name="Yonemitsu M.A."/>
            <person name="Giersch R.M."/>
            <person name="Beal B.F."/>
            <person name="Arriagada G."/>
            <person name="Davis B.W."/>
            <person name="Ostrander E.A."/>
            <person name="Goff S.P."/>
            <person name="Metzger M.J."/>
        </authorList>
    </citation>
    <scope>NUCLEOTIDE SEQUENCE</scope>
    <source>
        <strain evidence="1">MELC-2E11</strain>
        <tissue evidence="1">Siphon/mantle</tissue>
    </source>
</reference>
<feature type="non-terminal residue" evidence="1">
    <location>
        <position position="1"/>
    </location>
</feature>
<protein>
    <submittedName>
        <fullName evidence="1">Uncharacterized protein</fullName>
    </submittedName>
</protein>
<organism evidence="1 2">
    <name type="scientific">Mya arenaria</name>
    <name type="common">Soft-shell clam</name>
    <dbReference type="NCBI Taxonomy" id="6604"/>
    <lineage>
        <taxon>Eukaryota</taxon>
        <taxon>Metazoa</taxon>
        <taxon>Spiralia</taxon>
        <taxon>Lophotrochozoa</taxon>
        <taxon>Mollusca</taxon>
        <taxon>Bivalvia</taxon>
        <taxon>Autobranchia</taxon>
        <taxon>Heteroconchia</taxon>
        <taxon>Euheterodonta</taxon>
        <taxon>Imparidentia</taxon>
        <taxon>Neoheterodontei</taxon>
        <taxon>Myida</taxon>
        <taxon>Myoidea</taxon>
        <taxon>Myidae</taxon>
        <taxon>Mya</taxon>
    </lineage>
</organism>
<proteinExistence type="predicted"/>
<dbReference type="EMBL" id="CP111024">
    <property type="protein sequence ID" value="WAR24862.1"/>
    <property type="molecule type" value="Genomic_DNA"/>
</dbReference>
<gene>
    <name evidence="1" type="ORF">MAR_038531</name>
</gene>
<name>A0ABY7FRS7_MYAAR</name>
<evidence type="ECO:0000313" key="1">
    <source>
        <dbReference type="EMBL" id="WAR24862.1"/>
    </source>
</evidence>